<evidence type="ECO:0000256" key="1">
    <source>
        <dbReference type="SAM" id="SignalP"/>
    </source>
</evidence>
<protein>
    <submittedName>
        <fullName evidence="2">Uncharacterized protein</fullName>
    </submittedName>
</protein>
<evidence type="ECO:0000313" key="2">
    <source>
        <dbReference type="EMBL" id="GMT34736.1"/>
    </source>
</evidence>
<accession>A0AAV5WRT5</accession>
<organism evidence="2 3">
    <name type="scientific">Pristionchus fissidentatus</name>
    <dbReference type="NCBI Taxonomy" id="1538716"/>
    <lineage>
        <taxon>Eukaryota</taxon>
        <taxon>Metazoa</taxon>
        <taxon>Ecdysozoa</taxon>
        <taxon>Nematoda</taxon>
        <taxon>Chromadorea</taxon>
        <taxon>Rhabditida</taxon>
        <taxon>Rhabditina</taxon>
        <taxon>Diplogasteromorpha</taxon>
        <taxon>Diplogasteroidea</taxon>
        <taxon>Neodiplogasteridae</taxon>
        <taxon>Pristionchus</taxon>
    </lineage>
</organism>
<dbReference type="EMBL" id="BTSY01000006">
    <property type="protein sequence ID" value="GMT34736.1"/>
    <property type="molecule type" value="Genomic_DNA"/>
</dbReference>
<gene>
    <name evidence="2" type="ORF">PFISCL1PPCAC_26033</name>
</gene>
<feature type="non-terminal residue" evidence="2">
    <location>
        <position position="1"/>
    </location>
</feature>
<keyword evidence="1" id="KW-0732">Signal</keyword>
<evidence type="ECO:0000313" key="3">
    <source>
        <dbReference type="Proteomes" id="UP001432322"/>
    </source>
</evidence>
<name>A0AAV5WRT5_9BILA</name>
<dbReference type="AlphaFoldDB" id="A0AAV5WRT5"/>
<sequence length="218" mass="24069">ILILLVLSLAAPCLTAKSEHFIDWSLCGKFYAKCFIQNKCLVKSPPAKPTDEGYYSLERFERGLDKLEGGKCDTGIQVIPLTMETVVIHMQVNGEGQTMNSMGLYYDNNLIVGCKQSNGKIVIDNHDSMKKKNAPKLYQDFSSFGPNHATCKITIYRLKYYLVTQMLEAAPFGTAAKAILKFSPANTRPDVVPPGPVHPPAGELPFEGDKTAMFDVSE</sequence>
<keyword evidence="3" id="KW-1185">Reference proteome</keyword>
<reference evidence="2" key="1">
    <citation type="submission" date="2023-10" db="EMBL/GenBank/DDBJ databases">
        <title>Genome assembly of Pristionchus species.</title>
        <authorList>
            <person name="Yoshida K."/>
            <person name="Sommer R.J."/>
        </authorList>
    </citation>
    <scope>NUCLEOTIDE SEQUENCE</scope>
    <source>
        <strain evidence="2">RS5133</strain>
    </source>
</reference>
<dbReference type="Proteomes" id="UP001432322">
    <property type="component" value="Unassembled WGS sequence"/>
</dbReference>
<proteinExistence type="predicted"/>
<feature type="chain" id="PRO_5043461959" evidence="1">
    <location>
        <begin position="17"/>
        <end position="218"/>
    </location>
</feature>
<comment type="caution">
    <text evidence="2">The sequence shown here is derived from an EMBL/GenBank/DDBJ whole genome shotgun (WGS) entry which is preliminary data.</text>
</comment>
<feature type="signal peptide" evidence="1">
    <location>
        <begin position="1"/>
        <end position="16"/>
    </location>
</feature>
<feature type="non-terminal residue" evidence="2">
    <location>
        <position position="218"/>
    </location>
</feature>